<keyword evidence="3 6" id="KW-0694">RNA-binding</keyword>
<keyword evidence="2 6" id="KW-0889">Transcription antitermination</keyword>
<sequence>MSSRSRARKRALELLFESEQRRLPEPELIRMRSGDPDYPMKPYAVEIVTGVVDHRDEIDGLIEEFVTDWPVSRMPAVDRALLRMGIWEIMHNDDIDDPVAISEAVALSRVYSRDESPAFINAVLDAVSRKRRTGEAQPTVAAPKATASNVPSGSTLTLVDDASAAQGSSDDSPEADDSEPSA</sequence>
<keyword evidence="5 6" id="KW-0804">Transcription</keyword>
<comment type="similarity">
    <text evidence="1 6">Belongs to the NusB family.</text>
</comment>
<proteinExistence type="inferred from homology"/>
<protein>
    <recommendedName>
        <fullName evidence="6">Transcription antitermination protein NusB</fullName>
    </recommendedName>
    <alternativeName>
        <fullName evidence="6">Antitermination factor NusB</fullName>
    </alternativeName>
</protein>
<dbReference type="GO" id="GO:0005829">
    <property type="term" value="C:cytosol"/>
    <property type="evidence" value="ECO:0007669"/>
    <property type="project" value="TreeGrafter"/>
</dbReference>
<evidence type="ECO:0000259" key="8">
    <source>
        <dbReference type="Pfam" id="PF01029"/>
    </source>
</evidence>
<feature type="compositionally biased region" description="Low complexity" evidence="7">
    <location>
        <begin position="160"/>
        <end position="170"/>
    </location>
</feature>
<dbReference type="Gene3D" id="1.10.940.10">
    <property type="entry name" value="NusB-like"/>
    <property type="match status" value="1"/>
</dbReference>
<dbReference type="Pfam" id="PF01029">
    <property type="entry name" value="NusB"/>
    <property type="match status" value="1"/>
</dbReference>
<dbReference type="GO" id="GO:0003723">
    <property type="term" value="F:RNA binding"/>
    <property type="evidence" value="ECO:0007669"/>
    <property type="project" value="UniProtKB-UniRule"/>
</dbReference>
<name>A0A2N6PKZ4_9MICO</name>
<dbReference type="NCBIfam" id="TIGR01951">
    <property type="entry name" value="nusB"/>
    <property type="match status" value="1"/>
</dbReference>
<dbReference type="EMBL" id="PNFZ01000001">
    <property type="protein sequence ID" value="PMB99346.1"/>
    <property type="molecule type" value="Genomic_DNA"/>
</dbReference>
<evidence type="ECO:0000313" key="10">
    <source>
        <dbReference type="Proteomes" id="UP000235703"/>
    </source>
</evidence>
<feature type="region of interest" description="Disordered" evidence="7">
    <location>
        <begin position="134"/>
        <end position="182"/>
    </location>
</feature>
<evidence type="ECO:0000256" key="1">
    <source>
        <dbReference type="ARBA" id="ARBA00005952"/>
    </source>
</evidence>
<comment type="function">
    <text evidence="6">Involved in transcription antitermination. Required for transcription of ribosomal RNA (rRNA) genes. Binds specifically to the boxA antiterminator sequence of the ribosomal RNA (rrn) operons.</text>
</comment>
<gene>
    <name evidence="6 9" type="primary">nusB</name>
    <name evidence="9" type="ORF">CJ198_02110</name>
</gene>
<dbReference type="HAMAP" id="MF_00073">
    <property type="entry name" value="NusB"/>
    <property type="match status" value="1"/>
</dbReference>
<dbReference type="GO" id="GO:0006353">
    <property type="term" value="P:DNA-templated transcription termination"/>
    <property type="evidence" value="ECO:0007669"/>
    <property type="project" value="UniProtKB-UniRule"/>
</dbReference>
<comment type="caution">
    <text evidence="9">The sequence shown here is derived from an EMBL/GenBank/DDBJ whole genome shotgun (WGS) entry which is preliminary data.</text>
</comment>
<evidence type="ECO:0000256" key="7">
    <source>
        <dbReference type="SAM" id="MobiDB-lite"/>
    </source>
</evidence>
<dbReference type="InterPro" id="IPR006027">
    <property type="entry name" value="NusB_RsmB_TIM44"/>
</dbReference>
<feature type="compositionally biased region" description="Polar residues" evidence="7">
    <location>
        <begin position="146"/>
        <end position="157"/>
    </location>
</feature>
<dbReference type="Proteomes" id="UP000235703">
    <property type="component" value="Unassembled WGS sequence"/>
</dbReference>
<keyword evidence="4 6" id="KW-0805">Transcription regulation</keyword>
<dbReference type="SUPFAM" id="SSF48013">
    <property type="entry name" value="NusB-like"/>
    <property type="match status" value="1"/>
</dbReference>
<evidence type="ECO:0000256" key="4">
    <source>
        <dbReference type="ARBA" id="ARBA00023015"/>
    </source>
</evidence>
<feature type="domain" description="NusB/RsmB/TIM44" evidence="8">
    <location>
        <begin position="6"/>
        <end position="129"/>
    </location>
</feature>
<evidence type="ECO:0000256" key="2">
    <source>
        <dbReference type="ARBA" id="ARBA00022814"/>
    </source>
</evidence>
<organism evidence="9 10">
    <name type="scientific">Brevibacterium luteolum</name>
    <dbReference type="NCBI Taxonomy" id="199591"/>
    <lineage>
        <taxon>Bacteria</taxon>
        <taxon>Bacillati</taxon>
        <taxon>Actinomycetota</taxon>
        <taxon>Actinomycetes</taxon>
        <taxon>Micrococcales</taxon>
        <taxon>Brevibacteriaceae</taxon>
        <taxon>Brevibacterium</taxon>
    </lineage>
</organism>
<evidence type="ECO:0000256" key="5">
    <source>
        <dbReference type="ARBA" id="ARBA00023163"/>
    </source>
</evidence>
<evidence type="ECO:0000256" key="6">
    <source>
        <dbReference type="HAMAP-Rule" id="MF_00073"/>
    </source>
</evidence>
<keyword evidence="10" id="KW-1185">Reference proteome</keyword>
<evidence type="ECO:0000256" key="3">
    <source>
        <dbReference type="ARBA" id="ARBA00022884"/>
    </source>
</evidence>
<dbReference type="PANTHER" id="PTHR11078">
    <property type="entry name" value="N UTILIZATION SUBSTANCE PROTEIN B-RELATED"/>
    <property type="match status" value="1"/>
</dbReference>
<dbReference type="InterPro" id="IPR011605">
    <property type="entry name" value="NusB_fam"/>
</dbReference>
<accession>A0A2N6PKZ4</accession>
<reference evidence="9 10" key="1">
    <citation type="submission" date="2017-09" db="EMBL/GenBank/DDBJ databases">
        <title>Bacterial strain isolated from the female urinary microbiota.</title>
        <authorList>
            <person name="Thomas-White K."/>
            <person name="Kumar N."/>
            <person name="Forster S."/>
            <person name="Putonti C."/>
            <person name="Lawley T."/>
            <person name="Wolfe A.J."/>
        </authorList>
    </citation>
    <scope>NUCLEOTIDE SEQUENCE [LARGE SCALE GENOMIC DNA]</scope>
    <source>
        <strain evidence="9 10">UMB0680</strain>
    </source>
</reference>
<dbReference type="OrthoDB" id="3528057at2"/>
<dbReference type="AlphaFoldDB" id="A0A2N6PKZ4"/>
<dbReference type="RefSeq" id="WP_102160308.1">
    <property type="nucleotide sequence ID" value="NZ_PNFZ01000001.1"/>
</dbReference>
<dbReference type="PANTHER" id="PTHR11078:SF3">
    <property type="entry name" value="ANTITERMINATION NUSB DOMAIN-CONTAINING PROTEIN"/>
    <property type="match status" value="1"/>
</dbReference>
<dbReference type="GO" id="GO:0031564">
    <property type="term" value="P:transcription antitermination"/>
    <property type="evidence" value="ECO:0007669"/>
    <property type="project" value="UniProtKB-KW"/>
</dbReference>
<dbReference type="InterPro" id="IPR035926">
    <property type="entry name" value="NusB-like_sf"/>
</dbReference>
<evidence type="ECO:0000313" key="9">
    <source>
        <dbReference type="EMBL" id="PMB99346.1"/>
    </source>
</evidence>
<feature type="compositionally biased region" description="Acidic residues" evidence="7">
    <location>
        <begin position="171"/>
        <end position="182"/>
    </location>
</feature>